<gene>
    <name evidence="3" type="ORF">E3Q17_03284</name>
</gene>
<name>A0A4T0NM88_9BASI</name>
<dbReference type="Proteomes" id="UP000307169">
    <property type="component" value="Unassembled WGS sequence"/>
</dbReference>
<feature type="domain" description="Trafficking protein particle complex II-specific subunit 65 IgD3" evidence="2">
    <location>
        <begin position="562"/>
        <end position="622"/>
    </location>
</feature>
<feature type="compositionally biased region" description="Pro residues" evidence="1">
    <location>
        <begin position="84"/>
        <end position="93"/>
    </location>
</feature>
<protein>
    <recommendedName>
        <fullName evidence="2">Trafficking protein particle complex II-specific subunit 65 IgD3 domain-containing protein</fullName>
    </recommendedName>
</protein>
<dbReference type="GO" id="GO:1990071">
    <property type="term" value="C:TRAPPII protein complex"/>
    <property type="evidence" value="ECO:0007669"/>
    <property type="project" value="InterPro"/>
</dbReference>
<sequence>MKSGDELLKRGKLDATLDSDKRYAYFDERLGVTVRLEIDGNESKSTVEDLFNSLLVTVSLNYVDSEDEGSNPLRQTPQTAFGPIPGPATPSPIPEGSEQFSKSQGVFVSTTLFEGSEKSLTKGEVNWVCNWIVNVDAVRVRMNFSKPSAALTSTITLRDKQNESKSVESTVNCKNTEDDDDIIDDWDSIDLLEGVSPLLRLPSSRLTQTYQNDDIPSHNIPEKTLKRSCRIVIPISSAFSVRMRAVNIPSLLHRAEDDKPHLVLGLELENCIRNTFMVTDVGIRMKEASIADDNDELIGRRHELTQSDLPAQLQAGEQHNLIYIIVFKQKEVQPVVDKSRQSKEFNRPRRFNVRINVLAHTENGSLFDMKWNSFIDISNALVEDWKKYNSTTDTVTARPTSMNTNSSKHMSGPVAGNRRFTLTNLQHASEMAAATSRQQQQISEESDSESTDSTTSNLGSVVSSKENVLVSVSVLKPTKSIKLAQRSPSIFSPQINTPAKESADLIKTFDIFPVELFLFNKSTLARRFVVAFPNHNQINSRNQSMSFEERLLDDIPNPNCDAGIIPLENFVRFGPLQPGSCQSVNVNFLALREGVHTIDQLELYDPDTGFSSRLKNVSTVVVK</sequence>
<proteinExistence type="predicted"/>
<dbReference type="EMBL" id="SPRH01000044">
    <property type="protein sequence ID" value="TIB97777.1"/>
    <property type="molecule type" value="Genomic_DNA"/>
</dbReference>
<evidence type="ECO:0000313" key="3">
    <source>
        <dbReference type="EMBL" id="TIB97777.1"/>
    </source>
</evidence>
<dbReference type="InterPro" id="IPR024662">
    <property type="entry name" value="Trs65"/>
</dbReference>
<feature type="region of interest" description="Disordered" evidence="1">
    <location>
        <begin position="66"/>
        <end position="100"/>
    </location>
</feature>
<evidence type="ECO:0000256" key="1">
    <source>
        <dbReference type="SAM" id="MobiDB-lite"/>
    </source>
</evidence>
<feature type="region of interest" description="Disordered" evidence="1">
    <location>
        <begin position="429"/>
        <end position="459"/>
    </location>
</feature>
<dbReference type="PANTHER" id="PTHR28159">
    <property type="entry name" value="TRAFFICKING PROTEIN PARTICLE COMPLEX II-SPECIFIC SUBUNIT 65"/>
    <property type="match status" value="1"/>
</dbReference>
<dbReference type="GO" id="GO:0006891">
    <property type="term" value="P:intra-Golgi vesicle-mediated transport"/>
    <property type="evidence" value="ECO:0007669"/>
    <property type="project" value="InterPro"/>
</dbReference>
<dbReference type="InterPro" id="IPR055420">
    <property type="entry name" value="IgD3_Trs65"/>
</dbReference>
<organism evidence="3 4">
    <name type="scientific">Wallemia mellicola</name>
    <dbReference type="NCBI Taxonomy" id="1708541"/>
    <lineage>
        <taxon>Eukaryota</taxon>
        <taxon>Fungi</taxon>
        <taxon>Dikarya</taxon>
        <taxon>Basidiomycota</taxon>
        <taxon>Wallemiomycotina</taxon>
        <taxon>Wallemiomycetes</taxon>
        <taxon>Wallemiales</taxon>
        <taxon>Wallemiaceae</taxon>
        <taxon>Wallemia</taxon>
    </lineage>
</organism>
<accession>A0A4T0NM88</accession>
<dbReference type="GO" id="GO:0005802">
    <property type="term" value="C:trans-Golgi network"/>
    <property type="evidence" value="ECO:0007669"/>
    <property type="project" value="TreeGrafter"/>
</dbReference>
<feature type="compositionally biased region" description="Polar residues" evidence="1">
    <location>
        <begin position="394"/>
        <end position="409"/>
    </location>
</feature>
<reference evidence="3 4" key="1">
    <citation type="submission" date="2019-03" db="EMBL/GenBank/DDBJ databases">
        <title>Sequencing 25 genomes of Wallemia mellicola.</title>
        <authorList>
            <person name="Gostincar C."/>
        </authorList>
    </citation>
    <scope>NUCLEOTIDE SEQUENCE [LARGE SCALE GENOMIC DNA]</scope>
    <source>
        <strain evidence="3 4">EXF-1262</strain>
    </source>
</reference>
<comment type="caution">
    <text evidence="3">The sequence shown here is derived from an EMBL/GenBank/DDBJ whole genome shotgun (WGS) entry which is preliminary data.</text>
</comment>
<dbReference type="PANTHER" id="PTHR28159:SF1">
    <property type="entry name" value="TRAFFICKING PROTEIN PARTICLE COMPLEX II-SPECIFIC SUBUNIT 65"/>
    <property type="match status" value="1"/>
</dbReference>
<feature type="region of interest" description="Disordered" evidence="1">
    <location>
        <begin position="394"/>
        <end position="415"/>
    </location>
</feature>
<evidence type="ECO:0000313" key="4">
    <source>
        <dbReference type="Proteomes" id="UP000307169"/>
    </source>
</evidence>
<evidence type="ECO:0000259" key="2">
    <source>
        <dbReference type="Pfam" id="PF12735"/>
    </source>
</evidence>
<dbReference type="Pfam" id="PF12735">
    <property type="entry name" value="IgD3_Trs65"/>
    <property type="match status" value="1"/>
</dbReference>
<dbReference type="AlphaFoldDB" id="A0A4T0NM88"/>